<sequence length="161" mass="18372">MSNSSKKNLSTLSKANKSKLRKVDTDDQSTLASSVITGLINDVVERAKSKIPLSNNNNLEPELQDPESELQEFEYTSVCKHVFAIYQKFYQRPITYSTSNQVEKKSVKACDITFNCWVEALKKVWDRHTQEDQNQITDADIEAIVEAGMKRKANISLYDNF</sequence>
<proteinExistence type="predicted"/>
<dbReference type="EMBL" id="CAJVQB010007428">
    <property type="protein sequence ID" value="CAG8703144.1"/>
    <property type="molecule type" value="Genomic_DNA"/>
</dbReference>
<evidence type="ECO:0000313" key="2">
    <source>
        <dbReference type="EMBL" id="CAG8703144.1"/>
    </source>
</evidence>
<dbReference type="Proteomes" id="UP000789901">
    <property type="component" value="Unassembled WGS sequence"/>
</dbReference>
<comment type="caution">
    <text evidence="2">The sequence shown here is derived from an EMBL/GenBank/DDBJ whole genome shotgun (WGS) entry which is preliminary data.</text>
</comment>
<feature type="compositionally biased region" description="Low complexity" evidence="1">
    <location>
        <begin position="1"/>
        <end position="15"/>
    </location>
</feature>
<keyword evidence="3" id="KW-1185">Reference proteome</keyword>
<organism evidence="2 3">
    <name type="scientific">Gigaspora margarita</name>
    <dbReference type="NCBI Taxonomy" id="4874"/>
    <lineage>
        <taxon>Eukaryota</taxon>
        <taxon>Fungi</taxon>
        <taxon>Fungi incertae sedis</taxon>
        <taxon>Mucoromycota</taxon>
        <taxon>Glomeromycotina</taxon>
        <taxon>Glomeromycetes</taxon>
        <taxon>Diversisporales</taxon>
        <taxon>Gigasporaceae</taxon>
        <taxon>Gigaspora</taxon>
    </lineage>
</organism>
<evidence type="ECO:0000256" key="1">
    <source>
        <dbReference type="SAM" id="MobiDB-lite"/>
    </source>
</evidence>
<gene>
    <name evidence="2" type="ORF">GMARGA_LOCUS12257</name>
</gene>
<accession>A0ABN7V0X2</accession>
<name>A0ABN7V0X2_GIGMA</name>
<feature type="region of interest" description="Disordered" evidence="1">
    <location>
        <begin position="1"/>
        <end position="27"/>
    </location>
</feature>
<reference evidence="2 3" key="1">
    <citation type="submission" date="2021-06" db="EMBL/GenBank/DDBJ databases">
        <authorList>
            <person name="Kallberg Y."/>
            <person name="Tangrot J."/>
            <person name="Rosling A."/>
        </authorList>
    </citation>
    <scope>NUCLEOTIDE SEQUENCE [LARGE SCALE GENOMIC DNA]</scope>
    <source>
        <strain evidence="2 3">120-4 pot B 10/14</strain>
    </source>
</reference>
<evidence type="ECO:0000313" key="3">
    <source>
        <dbReference type="Proteomes" id="UP000789901"/>
    </source>
</evidence>
<protein>
    <submittedName>
        <fullName evidence="2">21929_t:CDS:1</fullName>
    </submittedName>
</protein>